<dbReference type="SUPFAM" id="SSF52540">
    <property type="entry name" value="P-loop containing nucleoside triphosphate hydrolases"/>
    <property type="match status" value="1"/>
</dbReference>
<dbReference type="InterPro" id="IPR003593">
    <property type="entry name" value="AAA+_ATPase"/>
</dbReference>
<dbReference type="GO" id="GO:0005524">
    <property type="term" value="F:ATP binding"/>
    <property type="evidence" value="ECO:0007669"/>
    <property type="project" value="UniProtKB-KW"/>
</dbReference>
<reference evidence="6 7" key="1">
    <citation type="submission" date="2020-04" db="EMBL/GenBank/DDBJ databases">
        <title>Novel Paenibacillus strain UniB2 isolated from commercial digestive syrup.</title>
        <authorList>
            <person name="Thorat V."/>
            <person name="Kirdat K."/>
            <person name="Tiwarekar B."/>
            <person name="Yadav A."/>
        </authorList>
    </citation>
    <scope>NUCLEOTIDE SEQUENCE [LARGE SCALE GENOMIC DNA]</scope>
    <source>
        <strain evidence="6 7">UniB2</strain>
    </source>
</reference>
<dbReference type="AlphaFoldDB" id="A0A6H2GT06"/>
<dbReference type="EMBL" id="CP051428">
    <property type="protein sequence ID" value="QJC50525.1"/>
    <property type="molecule type" value="Genomic_DNA"/>
</dbReference>
<keyword evidence="3" id="KW-0547">Nucleotide-binding</keyword>
<evidence type="ECO:0000313" key="6">
    <source>
        <dbReference type="EMBL" id="QJC50525.1"/>
    </source>
</evidence>
<sequence>MTLTLDEVTKLYPGRKTPAVRSFTSELTAGVYGLLGPNGAGKSTLMKMMTDQLKPSAGAVRYEGRPIASLGKSYRHVLGYMPQQQGMYADFTGRRFLWYMAALKGLDRKTTAARTEEWLQRVNLEQDADRKLGDYSGGMKQRLLLAQSLLNDPKVLILDEPTAGVDPKERIRIRNMIATLAGDKIVLLATHVVEDIEAIAKEIILIRGGEKIAQAPPQAVLAMAEGRVREYRIREEELQAFQEAHRVSQIKRDSGGIWVRVVQDEPLSGLPMREAAPSLEDVYLHLFQDAT</sequence>
<dbReference type="GO" id="GO:0016887">
    <property type="term" value="F:ATP hydrolysis activity"/>
    <property type="evidence" value="ECO:0007669"/>
    <property type="project" value="InterPro"/>
</dbReference>
<dbReference type="RefSeq" id="WP_168906202.1">
    <property type="nucleotide sequence ID" value="NZ_CP051428.1"/>
</dbReference>
<evidence type="ECO:0000313" key="7">
    <source>
        <dbReference type="Proteomes" id="UP000502136"/>
    </source>
</evidence>
<keyword evidence="7" id="KW-1185">Reference proteome</keyword>
<dbReference type="PROSITE" id="PS50893">
    <property type="entry name" value="ABC_TRANSPORTER_2"/>
    <property type="match status" value="1"/>
</dbReference>
<comment type="similarity">
    <text evidence="1">Belongs to the ABC transporter superfamily.</text>
</comment>
<dbReference type="Pfam" id="PF00005">
    <property type="entry name" value="ABC_tran"/>
    <property type="match status" value="1"/>
</dbReference>
<feature type="domain" description="ABC transporter" evidence="5">
    <location>
        <begin position="3"/>
        <end position="233"/>
    </location>
</feature>
<dbReference type="InterPro" id="IPR003439">
    <property type="entry name" value="ABC_transporter-like_ATP-bd"/>
</dbReference>
<evidence type="ECO:0000256" key="2">
    <source>
        <dbReference type="ARBA" id="ARBA00022448"/>
    </source>
</evidence>
<keyword evidence="2" id="KW-0813">Transport</keyword>
<dbReference type="InterPro" id="IPR027417">
    <property type="entry name" value="P-loop_NTPase"/>
</dbReference>
<gene>
    <name evidence="6" type="ORF">HGI30_02230</name>
</gene>
<protein>
    <submittedName>
        <fullName evidence="6">ATP-binding cassette domain-containing protein</fullName>
    </submittedName>
</protein>
<dbReference type="PANTHER" id="PTHR43335:SF2">
    <property type="entry name" value="ABC TRANSPORTER, ATP-BINDING PROTEIN"/>
    <property type="match status" value="1"/>
</dbReference>
<dbReference type="Gene3D" id="3.40.50.300">
    <property type="entry name" value="P-loop containing nucleotide triphosphate hydrolases"/>
    <property type="match status" value="1"/>
</dbReference>
<dbReference type="InterPro" id="IPR017871">
    <property type="entry name" value="ABC_transporter-like_CS"/>
</dbReference>
<evidence type="ECO:0000256" key="3">
    <source>
        <dbReference type="ARBA" id="ARBA00022741"/>
    </source>
</evidence>
<dbReference type="SMART" id="SM00382">
    <property type="entry name" value="AAA"/>
    <property type="match status" value="1"/>
</dbReference>
<accession>A0A6H2GT06</accession>
<name>A0A6H2GT06_9BACL</name>
<dbReference type="PANTHER" id="PTHR43335">
    <property type="entry name" value="ABC TRANSPORTER, ATP-BINDING PROTEIN"/>
    <property type="match status" value="1"/>
</dbReference>
<organism evidence="6 7">
    <name type="scientific">Paenibacillus albicereus</name>
    <dbReference type="NCBI Taxonomy" id="2726185"/>
    <lineage>
        <taxon>Bacteria</taxon>
        <taxon>Bacillati</taxon>
        <taxon>Bacillota</taxon>
        <taxon>Bacilli</taxon>
        <taxon>Bacillales</taxon>
        <taxon>Paenibacillaceae</taxon>
        <taxon>Paenibacillus</taxon>
    </lineage>
</organism>
<dbReference type="Proteomes" id="UP000502136">
    <property type="component" value="Chromosome"/>
</dbReference>
<evidence type="ECO:0000256" key="4">
    <source>
        <dbReference type="ARBA" id="ARBA00022840"/>
    </source>
</evidence>
<evidence type="ECO:0000256" key="1">
    <source>
        <dbReference type="ARBA" id="ARBA00005417"/>
    </source>
</evidence>
<evidence type="ECO:0000259" key="5">
    <source>
        <dbReference type="PROSITE" id="PS50893"/>
    </source>
</evidence>
<proteinExistence type="inferred from homology"/>
<dbReference type="PROSITE" id="PS00211">
    <property type="entry name" value="ABC_TRANSPORTER_1"/>
    <property type="match status" value="1"/>
</dbReference>
<dbReference type="KEGG" id="palr:HGI30_02230"/>
<keyword evidence="4 6" id="KW-0067">ATP-binding</keyword>